<protein>
    <submittedName>
        <fullName evidence="2">Uncharacterized protein</fullName>
    </submittedName>
</protein>
<sequence>MSIIISNEKDPITLEPLENCRRTFAFLHKNVATVYDFDNYKENIKKIGPIKPHTGERLTRVDKLSLNDIWKQYNEPIPFPEVKNPEVKKKKEKTNTELILDIIGWVVIFVGVIVEFIFLCKCDGLKCLAPS</sequence>
<proteinExistence type="predicted"/>
<name>A0A6C0J7E7_9ZZZZ</name>
<evidence type="ECO:0000313" key="2">
    <source>
        <dbReference type="EMBL" id="QHT99553.1"/>
    </source>
</evidence>
<keyword evidence="1" id="KW-1133">Transmembrane helix</keyword>
<feature type="transmembrane region" description="Helical" evidence="1">
    <location>
        <begin position="98"/>
        <end position="119"/>
    </location>
</feature>
<accession>A0A6C0J7E7</accession>
<dbReference type="EMBL" id="MN740310">
    <property type="protein sequence ID" value="QHT99553.1"/>
    <property type="molecule type" value="Genomic_DNA"/>
</dbReference>
<keyword evidence="1" id="KW-0812">Transmembrane</keyword>
<dbReference type="AlphaFoldDB" id="A0A6C0J7E7"/>
<evidence type="ECO:0000256" key="1">
    <source>
        <dbReference type="SAM" id="Phobius"/>
    </source>
</evidence>
<reference evidence="2" key="1">
    <citation type="journal article" date="2020" name="Nature">
        <title>Giant virus diversity and host interactions through global metagenomics.</title>
        <authorList>
            <person name="Schulz F."/>
            <person name="Roux S."/>
            <person name="Paez-Espino D."/>
            <person name="Jungbluth S."/>
            <person name="Walsh D.A."/>
            <person name="Denef V.J."/>
            <person name="McMahon K.D."/>
            <person name="Konstantinidis K.T."/>
            <person name="Eloe-Fadrosh E.A."/>
            <person name="Kyrpides N.C."/>
            <person name="Woyke T."/>
        </authorList>
    </citation>
    <scope>NUCLEOTIDE SEQUENCE</scope>
    <source>
        <strain evidence="2">GVMAG-M-3300025727-45</strain>
    </source>
</reference>
<organism evidence="2">
    <name type="scientific">viral metagenome</name>
    <dbReference type="NCBI Taxonomy" id="1070528"/>
    <lineage>
        <taxon>unclassified sequences</taxon>
        <taxon>metagenomes</taxon>
        <taxon>organismal metagenomes</taxon>
    </lineage>
</organism>
<keyword evidence="1" id="KW-0472">Membrane</keyword>